<dbReference type="EC" id="2.3.2.8" evidence="2"/>
<dbReference type="STRING" id="1314785.A0A165IAM3"/>
<dbReference type="InterPro" id="IPR007472">
    <property type="entry name" value="N-end_Aminoacyl_Trfase_C"/>
</dbReference>
<keyword evidence="3" id="KW-0808">Transferase</keyword>
<dbReference type="RefSeq" id="XP_040770322.1">
    <property type="nucleotide sequence ID" value="XM_040910424.1"/>
</dbReference>
<proteinExistence type="inferred from homology"/>
<evidence type="ECO:0000256" key="3">
    <source>
        <dbReference type="ARBA" id="ARBA00022679"/>
    </source>
</evidence>
<dbReference type="Proteomes" id="UP000076871">
    <property type="component" value="Unassembled WGS sequence"/>
</dbReference>
<organism evidence="7 8">
    <name type="scientific">Laetiporus sulphureus 93-53</name>
    <dbReference type="NCBI Taxonomy" id="1314785"/>
    <lineage>
        <taxon>Eukaryota</taxon>
        <taxon>Fungi</taxon>
        <taxon>Dikarya</taxon>
        <taxon>Basidiomycota</taxon>
        <taxon>Agaricomycotina</taxon>
        <taxon>Agaricomycetes</taxon>
        <taxon>Polyporales</taxon>
        <taxon>Laetiporus</taxon>
    </lineage>
</organism>
<protein>
    <recommendedName>
        <fullName evidence="2">arginyltransferase</fullName>
        <ecNumber evidence="2">2.3.2.8</ecNumber>
    </recommendedName>
</protein>
<comment type="similarity">
    <text evidence="1">Belongs to the R-transferase family.</text>
</comment>
<dbReference type="FunCoup" id="A0A165IAM3">
    <property type="interactions" value="691"/>
</dbReference>
<feature type="domain" description="N-end aminoacyl transferase N-terminal" evidence="5">
    <location>
        <begin position="15"/>
        <end position="89"/>
    </location>
</feature>
<evidence type="ECO:0000256" key="1">
    <source>
        <dbReference type="ARBA" id="ARBA00009991"/>
    </source>
</evidence>
<dbReference type="InParanoid" id="A0A165IAM3"/>
<evidence type="ECO:0000256" key="4">
    <source>
        <dbReference type="ARBA" id="ARBA00023315"/>
    </source>
</evidence>
<keyword evidence="8" id="KW-1185">Reference proteome</keyword>
<dbReference type="GO" id="GO:0005737">
    <property type="term" value="C:cytoplasm"/>
    <property type="evidence" value="ECO:0007669"/>
    <property type="project" value="TreeGrafter"/>
</dbReference>
<dbReference type="PANTHER" id="PTHR21367">
    <property type="entry name" value="ARGININE-TRNA-PROTEIN TRANSFERASE 1"/>
    <property type="match status" value="1"/>
</dbReference>
<keyword evidence="4" id="KW-0012">Acyltransferase</keyword>
<dbReference type="EMBL" id="KV427605">
    <property type="protein sequence ID" value="KZT12812.1"/>
    <property type="molecule type" value="Genomic_DNA"/>
</dbReference>
<dbReference type="Pfam" id="PF04376">
    <property type="entry name" value="ATE_N"/>
    <property type="match status" value="1"/>
</dbReference>
<name>A0A165IAM3_9APHY</name>
<evidence type="ECO:0000259" key="6">
    <source>
        <dbReference type="Pfam" id="PF04377"/>
    </source>
</evidence>
<dbReference type="OrthoDB" id="74183at2759"/>
<dbReference type="AlphaFoldDB" id="A0A165IAM3"/>
<feature type="domain" description="N-end rule aminoacyl transferase C-terminal" evidence="6">
    <location>
        <begin position="158"/>
        <end position="302"/>
    </location>
</feature>
<reference evidence="7 8" key="1">
    <citation type="journal article" date="2016" name="Mol. Biol. Evol.">
        <title>Comparative Genomics of Early-Diverging Mushroom-Forming Fungi Provides Insights into the Origins of Lignocellulose Decay Capabilities.</title>
        <authorList>
            <person name="Nagy L.G."/>
            <person name="Riley R."/>
            <person name="Tritt A."/>
            <person name="Adam C."/>
            <person name="Daum C."/>
            <person name="Floudas D."/>
            <person name="Sun H."/>
            <person name="Yadav J.S."/>
            <person name="Pangilinan J."/>
            <person name="Larsson K.H."/>
            <person name="Matsuura K."/>
            <person name="Barry K."/>
            <person name="Labutti K."/>
            <person name="Kuo R."/>
            <person name="Ohm R.A."/>
            <person name="Bhattacharya S.S."/>
            <person name="Shirouzu T."/>
            <person name="Yoshinaga Y."/>
            <person name="Martin F.M."/>
            <person name="Grigoriev I.V."/>
            <person name="Hibbett D.S."/>
        </authorList>
    </citation>
    <scope>NUCLEOTIDE SEQUENCE [LARGE SCALE GENOMIC DNA]</scope>
    <source>
        <strain evidence="7 8">93-53</strain>
    </source>
</reference>
<dbReference type="PANTHER" id="PTHR21367:SF1">
    <property type="entry name" value="ARGINYL-TRNA--PROTEIN TRANSFERASE 1"/>
    <property type="match status" value="1"/>
</dbReference>
<sequence length="413" mass="47724">MSILTIIAPLTPSNSTCGYCGPPGERSKEETSWHQAECIPLQMSCKMVDRGWRRSGTYCYKPDLKRSCCPAYTIKLDALTFKESRSQRKLVNRWNRFVMNGNVVDDHEQQQRLSKKGKSMDKFFLPKAIHSSERTFCSDETSKHQFEVTLEPSSYTEEKFALYQNYQKEIHHEDEKAPSSFRRFLVETPLHREPIHYSGTRPDHLPGEYGSYHQLYRLDGELIAMGVIDILPHCVSSVYFMYRKEWEKFSLGKLSALREATLAREIHDAGVGNMRYLYMGFYIHSCQKMRYKGDYAPSYLLDPEEYTWFPLETCRPLLDSYRYVSFAHPEHHLEEPPTDIDDPVIVPNVPDVVLNNVDLMTGVRDGRAITVPVMESQAWRKLGSRRALLTCVNGLGAELATEPDLLLYLAYET</sequence>
<evidence type="ECO:0000256" key="2">
    <source>
        <dbReference type="ARBA" id="ARBA00012025"/>
    </source>
</evidence>
<accession>A0A165IAM3</accession>
<evidence type="ECO:0000313" key="8">
    <source>
        <dbReference type="Proteomes" id="UP000076871"/>
    </source>
</evidence>
<dbReference type="GO" id="GO:0004057">
    <property type="term" value="F:arginyl-tRNA--protein transferase activity"/>
    <property type="evidence" value="ECO:0007669"/>
    <property type="project" value="UniProtKB-EC"/>
</dbReference>
<evidence type="ECO:0000313" key="7">
    <source>
        <dbReference type="EMBL" id="KZT12812.1"/>
    </source>
</evidence>
<gene>
    <name evidence="7" type="ORF">LAESUDRAFT_733408</name>
</gene>
<dbReference type="InterPro" id="IPR030700">
    <property type="entry name" value="N-end_Aminoacyl_Trfase"/>
</dbReference>
<evidence type="ECO:0000259" key="5">
    <source>
        <dbReference type="Pfam" id="PF04376"/>
    </source>
</evidence>
<dbReference type="GeneID" id="63827453"/>
<dbReference type="Pfam" id="PF04377">
    <property type="entry name" value="ATE_C"/>
    <property type="match status" value="1"/>
</dbReference>
<dbReference type="InterPro" id="IPR007471">
    <property type="entry name" value="N-end_Aminoacyl_Trfase_N"/>
</dbReference>